<sequence>MYKKGRLDLKCFRAGTVSHYMRIRLEKTFKIIESNHKPNTAKNHHYTMSLSTSSKRPLNTSRDGDSTTFLGSLFQCSITLSVKKNFLISSLNLPWRNLRPFPLVLSLVVEESDEVSPQPPFLQAKQSQLPQPLLIRLLLQTLHQLRCPSLHTLQYLNVSLVVRGPKLNTVFEVRPHQCRVQGHNHFPSPANGSLNSQGWGLNHFPGQPVPVLDNPFSEVKFPNIQSKPPLAQLEAISSHLITCYVGEETDPHLATPSFQAVVESDEVSPQPPFLQAEQPQVPQPLPISLVLQTLPQLRCPSLDTLQPLNVSLGVRGPKLNTVFEVRPHQCRAQGHDHFPTPAGHTIPDTSQDAVVLLGHLGTLPAHVQLAVNQHSQVLLCWATFQPLLPKPVALHGVVVTQVQDLTLSLVEPHTIDLSPWIQPVQVPLQSLPPLKQINTPTQLGVICKLSEGALDPLIQTIDKDIKENWPQN</sequence>
<evidence type="ECO:0000256" key="1">
    <source>
        <dbReference type="SAM" id="MobiDB-lite"/>
    </source>
</evidence>
<dbReference type="AlphaFoldDB" id="A0AAN7NND2"/>
<protein>
    <submittedName>
        <fullName evidence="2">Uncharacterized protein</fullName>
    </submittedName>
</protein>
<evidence type="ECO:0000313" key="2">
    <source>
        <dbReference type="EMBL" id="KAK4827544.1"/>
    </source>
</evidence>
<organism evidence="2 3">
    <name type="scientific">Mycteria americana</name>
    <name type="common">Wood stork</name>
    <dbReference type="NCBI Taxonomy" id="33587"/>
    <lineage>
        <taxon>Eukaryota</taxon>
        <taxon>Metazoa</taxon>
        <taxon>Chordata</taxon>
        <taxon>Craniata</taxon>
        <taxon>Vertebrata</taxon>
        <taxon>Euteleostomi</taxon>
        <taxon>Archelosauria</taxon>
        <taxon>Archosauria</taxon>
        <taxon>Dinosauria</taxon>
        <taxon>Saurischia</taxon>
        <taxon>Theropoda</taxon>
        <taxon>Coelurosauria</taxon>
        <taxon>Aves</taxon>
        <taxon>Neognathae</taxon>
        <taxon>Neoaves</taxon>
        <taxon>Aequornithes</taxon>
        <taxon>Ciconiiformes</taxon>
        <taxon>Ciconiidae</taxon>
        <taxon>Mycteria</taxon>
    </lineage>
</organism>
<reference evidence="2 3" key="1">
    <citation type="journal article" date="2023" name="J. Hered.">
        <title>Chromosome-level genome of the wood stork (Mycteria americana) provides insight into avian chromosome evolution.</title>
        <authorList>
            <person name="Flamio R. Jr."/>
            <person name="Ramstad K.M."/>
        </authorList>
    </citation>
    <scope>NUCLEOTIDE SEQUENCE [LARGE SCALE GENOMIC DNA]</scope>
    <source>
        <strain evidence="2">JAX WOST 10</strain>
    </source>
</reference>
<name>A0AAN7NND2_MYCAM</name>
<evidence type="ECO:0000313" key="3">
    <source>
        <dbReference type="Proteomes" id="UP001333110"/>
    </source>
</evidence>
<proteinExistence type="predicted"/>
<gene>
    <name evidence="2" type="ORF">QYF61_019168</name>
</gene>
<feature type="region of interest" description="Disordered" evidence="1">
    <location>
        <begin position="40"/>
        <end position="61"/>
    </location>
</feature>
<dbReference type="Proteomes" id="UP001333110">
    <property type="component" value="Unassembled WGS sequence"/>
</dbReference>
<comment type="caution">
    <text evidence="2">The sequence shown here is derived from an EMBL/GenBank/DDBJ whole genome shotgun (WGS) entry which is preliminary data.</text>
</comment>
<dbReference type="EMBL" id="JAUNZN010000002">
    <property type="protein sequence ID" value="KAK4827544.1"/>
    <property type="molecule type" value="Genomic_DNA"/>
</dbReference>
<accession>A0AAN7NND2</accession>
<keyword evidence="3" id="KW-1185">Reference proteome</keyword>